<keyword evidence="2" id="KW-1185">Reference proteome</keyword>
<organism evidence="1 2">
    <name type="scientific">Rhodoferax saidenbachensis</name>
    <dbReference type="NCBI Taxonomy" id="1484693"/>
    <lineage>
        <taxon>Bacteria</taxon>
        <taxon>Pseudomonadati</taxon>
        <taxon>Pseudomonadota</taxon>
        <taxon>Betaproteobacteria</taxon>
        <taxon>Burkholderiales</taxon>
        <taxon>Comamonadaceae</taxon>
        <taxon>Rhodoferax</taxon>
    </lineage>
</organism>
<proteinExistence type="predicted"/>
<sequence length="327" mass="36749">MLEFRNEEIEDFVGFCTDKGFWVGERIDVFDKENGWRLSGMVPEIAICMESEQFTALICIDGLILLRVKELSASMPNMSDTHRAVQWWEEHIDYINALLVFMESESNKCTQSGNIELSSISIDKTCRVGIQGGRPVRRVHIGEISRVRARQQASGWLVGGDEKTMPSVEWTGWDNCTVVSENAIEAGLTQFEHAISNPTLIKRLSFIAQAKSAFTRNDFRSSFILLWFVIEAAVKDMLLLGGETIDSNQPSISSVLRRLKTRGLMSAELFSELDDLRKRVRNKLMHESQTATCLPSDCMIAAGAVITLVQPDLATAIDLRWSFSVAF</sequence>
<evidence type="ECO:0000313" key="2">
    <source>
        <dbReference type="Proteomes" id="UP000186110"/>
    </source>
</evidence>
<dbReference type="EMBL" id="CP019239">
    <property type="protein sequence ID" value="APW42922.1"/>
    <property type="molecule type" value="Genomic_DNA"/>
</dbReference>
<dbReference type="Proteomes" id="UP000186110">
    <property type="component" value="Chromosome"/>
</dbReference>
<reference evidence="1 2" key="1">
    <citation type="submission" date="2017-01" db="EMBL/GenBank/DDBJ databases">
        <authorList>
            <person name="Mah S.A."/>
            <person name="Swanson W.J."/>
            <person name="Moy G.W."/>
            <person name="Vacquier V.D."/>
        </authorList>
    </citation>
    <scope>NUCLEOTIDE SEQUENCE [LARGE SCALE GENOMIC DNA]</scope>
    <source>
        <strain evidence="1 2">DSM 22694</strain>
    </source>
</reference>
<evidence type="ECO:0000313" key="1">
    <source>
        <dbReference type="EMBL" id="APW42922.1"/>
    </source>
</evidence>
<protein>
    <recommendedName>
        <fullName evidence="3">Apea-like HEPN domain-containing protein</fullName>
    </recommendedName>
</protein>
<gene>
    <name evidence="1" type="ORF">RS694_10510</name>
</gene>
<name>A0A1P8KAB2_9BURK</name>
<dbReference type="AlphaFoldDB" id="A0A1P8KAB2"/>
<dbReference type="KEGG" id="rsb:RS694_10510"/>
<accession>A0A1P8KAB2</accession>
<evidence type="ECO:0008006" key="3">
    <source>
        <dbReference type="Google" id="ProtNLM"/>
    </source>
</evidence>
<dbReference type="RefSeq" id="WP_029705729.1">
    <property type="nucleotide sequence ID" value="NZ_CP019239.1"/>
</dbReference>